<evidence type="ECO:0000313" key="1">
    <source>
        <dbReference type="EMBL" id="XAT63343.1"/>
    </source>
</evidence>
<gene>
    <name evidence="1" type="ORF">LPQ35_08780</name>
</gene>
<keyword evidence="2" id="KW-1185">Reference proteome</keyword>
<dbReference type="Proteomes" id="UP001492541">
    <property type="component" value="Chromosome"/>
</dbReference>
<organism evidence="1 2">
    <name type="scientific">Geoglobus acetivorans</name>
    <dbReference type="NCBI Taxonomy" id="565033"/>
    <lineage>
        <taxon>Archaea</taxon>
        <taxon>Methanobacteriati</taxon>
        <taxon>Methanobacteriota</taxon>
        <taxon>Archaeoglobi</taxon>
        <taxon>Archaeoglobales</taxon>
        <taxon>Archaeoglobaceae</taxon>
        <taxon>Geoglobus</taxon>
    </lineage>
</organism>
<sequence>MREMNERGQLIITMGLLISILLVGLSFVYSQNLLAGTESSISQLNFPKNDIRLLKKIAVEELTEYANDPSSFLQRANELDRQITALYALHGAYASIDVYDIKKGFSGGSESITSFTVKIIFSNTEVEYEDTITIRLT</sequence>
<reference evidence="1 2" key="1">
    <citation type="submission" date="2021-11" db="EMBL/GenBank/DDBJ databases">
        <title>Whole genome of Geoglobus acetivorans.</title>
        <authorList>
            <person name="Liu D."/>
        </authorList>
    </citation>
    <scope>NUCLEOTIDE SEQUENCE [LARGE SCALE GENOMIC DNA]</scope>
    <source>
        <strain evidence="1 2">SBH6</strain>
    </source>
</reference>
<dbReference type="RefSeq" id="WP_193808405.1">
    <property type="nucleotide sequence ID" value="NZ_CP087714.1"/>
</dbReference>
<protein>
    <submittedName>
        <fullName evidence="1">Uncharacterized protein</fullName>
    </submittedName>
</protein>
<evidence type="ECO:0000313" key="2">
    <source>
        <dbReference type="Proteomes" id="UP001492541"/>
    </source>
</evidence>
<name>A0ABZ3H3I6_GEOAI</name>
<accession>A0ABZ3H3I6</accession>
<proteinExistence type="predicted"/>
<dbReference type="EMBL" id="CP087714">
    <property type="protein sequence ID" value="XAT63343.1"/>
    <property type="molecule type" value="Genomic_DNA"/>
</dbReference>
<dbReference type="GeneID" id="90449782"/>